<dbReference type="GO" id="GO:0008483">
    <property type="term" value="F:transaminase activity"/>
    <property type="evidence" value="ECO:0007669"/>
    <property type="project" value="UniProtKB-KW"/>
</dbReference>
<dbReference type="InterPro" id="IPR000524">
    <property type="entry name" value="Tscrpt_reg_HTH_GntR"/>
</dbReference>
<keyword evidence="6" id="KW-0804">Transcription</keyword>
<keyword evidence="2 8" id="KW-0032">Aminotransferase</keyword>
<dbReference type="Gene3D" id="1.10.10.10">
    <property type="entry name" value="Winged helix-like DNA-binding domain superfamily/Winged helix DNA-binding domain"/>
    <property type="match status" value="1"/>
</dbReference>
<dbReference type="GO" id="GO:0003700">
    <property type="term" value="F:DNA-binding transcription factor activity"/>
    <property type="evidence" value="ECO:0007669"/>
    <property type="project" value="InterPro"/>
</dbReference>
<keyword evidence="4" id="KW-0805">Transcription regulation</keyword>
<keyword evidence="8" id="KW-0808">Transferase</keyword>
<evidence type="ECO:0000256" key="4">
    <source>
        <dbReference type="ARBA" id="ARBA00023015"/>
    </source>
</evidence>
<keyword evidence="3" id="KW-0663">Pyridoxal phosphate</keyword>
<dbReference type="Gene3D" id="3.40.640.10">
    <property type="entry name" value="Type I PLP-dependent aspartate aminotransferase-like (Major domain)"/>
    <property type="match status" value="1"/>
</dbReference>
<dbReference type="PATRIC" id="fig|1423813.3.peg.1881"/>
<evidence type="ECO:0000256" key="1">
    <source>
        <dbReference type="ARBA" id="ARBA00005384"/>
    </source>
</evidence>
<dbReference type="InterPro" id="IPR004839">
    <property type="entry name" value="Aminotransferase_I/II_large"/>
</dbReference>
<dbReference type="InterPro" id="IPR015422">
    <property type="entry name" value="PyrdxlP-dep_Trfase_small"/>
</dbReference>
<proteinExistence type="inferred from homology"/>
<reference evidence="8 9" key="1">
    <citation type="journal article" date="2015" name="Genome Announc.">
        <title>Expanding the biotechnology potential of lactobacilli through comparative genomics of 213 strains and associated genera.</title>
        <authorList>
            <person name="Sun Z."/>
            <person name="Harris H.M."/>
            <person name="McCann A."/>
            <person name="Guo C."/>
            <person name="Argimon S."/>
            <person name="Zhang W."/>
            <person name="Yang X."/>
            <person name="Jeffery I.B."/>
            <person name="Cooney J.C."/>
            <person name="Kagawa T.F."/>
            <person name="Liu W."/>
            <person name="Song Y."/>
            <person name="Salvetti E."/>
            <person name="Wrobel A."/>
            <person name="Rasinkangas P."/>
            <person name="Parkhill J."/>
            <person name="Rea M.C."/>
            <person name="O'Sullivan O."/>
            <person name="Ritari J."/>
            <person name="Douillard F.P."/>
            <person name="Paul Ross R."/>
            <person name="Yang R."/>
            <person name="Briner A.E."/>
            <person name="Felis G.E."/>
            <person name="de Vos W.M."/>
            <person name="Barrangou R."/>
            <person name="Klaenhammer T.R."/>
            <person name="Caufield P.W."/>
            <person name="Cui Y."/>
            <person name="Zhang H."/>
            <person name="O'Toole P.W."/>
        </authorList>
    </citation>
    <scope>NUCLEOTIDE SEQUENCE [LARGE SCALE GENOMIC DNA]</scope>
    <source>
        <strain evidence="8 9">DSM 20634</strain>
    </source>
</reference>
<dbReference type="InterPro" id="IPR036388">
    <property type="entry name" value="WH-like_DNA-bd_sf"/>
</dbReference>
<protein>
    <submittedName>
        <fullName evidence="8">Aminotransferase with n-terminal regulator domain</fullName>
    </submittedName>
</protein>
<evidence type="ECO:0000256" key="3">
    <source>
        <dbReference type="ARBA" id="ARBA00022898"/>
    </source>
</evidence>
<keyword evidence="5" id="KW-0238">DNA-binding</keyword>
<dbReference type="PANTHER" id="PTHR46577:SF2">
    <property type="entry name" value="TRANSCRIPTIONAL REGULATORY PROTEIN"/>
    <property type="match status" value="1"/>
</dbReference>
<dbReference type="EMBL" id="AYYY01000029">
    <property type="protein sequence ID" value="KRM61303.1"/>
    <property type="molecule type" value="Genomic_DNA"/>
</dbReference>
<dbReference type="PANTHER" id="PTHR46577">
    <property type="entry name" value="HTH-TYPE TRANSCRIPTIONAL REGULATORY PROTEIN GABR"/>
    <property type="match status" value="1"/>
</dbReference>
<dbReference type="OrthoDB" id="9802328at2"/>
<dbReference type="Pfam" id="PF00155">
    <property type="entry name" value="Aminotran_1_2"/>
    <property type="match status" value="1"/>
</dbReference>
<evidence type="ECO:0000313" key="8">
    <source>
        <dbReference type="EMBL" id="KRM61303.1"/>
    </source>
</evidence>
<sequence>MRVTINWHPNPQLHQPLYQQLVNYCLQEIETGNWALGDQLPPQRELAAQLQVNRSTIGQAMTQLVDYGVISGKRGGGTTIISNTWSLMMKKAPVNWQEYIQSGHFKANLHTIQTINTHETRMPIRLSTGELAPAFLPHQLFADALTRVGHRLQQLNYLEPQGLLALREQLAQRLQRWGIQASADTILITSGSLQALQLISLSLLDEHATVYTETPTYLNSLQIFQSAGVHLRGLPLTRDGVAYWQLPQTEQQKLLYVIPSFQNPTGQVMTLKHRRELLTFANRRQLPIIEDSAYQDLWFDTRPPQPLKALDDHGAVIYLGSSSKILAPGLRLGWVVAPRPIISRLADVKMQTDYGASSLSQLALAEILANSDFDRYLVQTRTRLQQRAQAALQSLQTYLAPYAKWQEPTGGFYIWLKLDPRIKIDALFDAARAQGVLINPGDLYAFHHVQAIRLSYAYAEPAAFAAGCRILKQLIEIQLTH</sequence>
<evidence type="ECO:0000259" key="7">
    <source>
        <dbReference type="PROSITE" id="PS50949"/>
    </source>
</evidence>
<feature type="domain" description="HTH gntR-type" evidence="7">
    <location>
        <begin position="15"/>
        <end position="83"/>
    </location>
</feature>
<dbReference type="SUPFAM" id="SSF53383">
    <property type="entry name" value="PLP-dependent transferases"/>
    <property type="match status" value="1"/>
</dbReference>
<dbReference type="SUPFAM" id="SSF46785">
    <property type="entry name" value="Winged helix' DNA-binding domain"/>
    <property type="match status" value="1"/>
</dbReference>
<name>A0A0R2A2X2_9LACO</name>
<gene>
    <name evidence="8" type="ORF">FC26_GL001852</name>
</gene>
<dbReference type="SMART" id="SM00345">
    <property type="entry name" value="HTH_GNTR"/>
    <property type="match status" value="1"/>
</dbReference>
<dbReference type="PROSITE" id="PS50949">
    <property type="entry name" value="HTH_GNTR"/>
    <property type="match status" value="1"/>
</dbReference>
<evidence type="ECO:0000256" key="2">
    <source>
        <dbReference type="ARBA" id="ARBA00022576"/>
    </source>
</evidence>
<comment type="caution">
    <text evidence="8">The sequence shown here is derived from an EMBL/GenBank/DDBJ whole genome shotgun (WGS) entry which is preliminary data.</text>
</comment>
<evidence type="ECO:0000256" key="6">
    <source>
        <dbReference type="ARBA" id="ARBA00023163"/>
    </source>
</evidence>
<dbReference type="CDD" id="cd00609">
    <property type="entry name" value="AAT_like"/>
    <property type="match status" value="1"/>
</dbReference>
<dbReference type="InterPro" id="IPR015424">
    <property type="entry name" value="PyrdxlP-dep_Trfase"/>
</dbReference>
<dbReference type="CDD" id="cd07377">
    <property type="entry name" value="WHTH_GntR"/>
    <property type="match status" value="1"/>
</dbReference>
<dbReference type="InterPro" id="IPR015421">
    <property type="entry name" value="PyrdxlP-dep_Trfase_major"/>
</dbReference>
<evidence type="ECO:0000256" key="5">
    <source>
        <dbReference type="ARBA" id="ARBA00023125"/>
    </source>
</evidence>
<dbReference type="GO" id="GO:0003677">
    <property type="term" value="F:DNA binding"/>
    <property type="evidence" value="ECO:0007669"/>
    <property type="project" value="UniProtKB-KW"/>
</dbReference>
<dbReference type="InterPro" id="IPR051446">
    <property type="entry name" value="HTH_trans_reg/aminotransferase"/>
</dbReference>
<dbReference type="AlphaFoldDB" id="A0A0R2A2X2"/>
<dbReference type="Proteomes" id="UP000051733">
    <property type="component" value="Unassembled WGS sequence"/>
</dbReference>
<comment type="similarity">
    <text evidence="1">In the C-terminal section; belongs to the class-I pyridoxal-phosphate-dependent aminotransferase family.</text>
</comment>
<dbReference type="Gene3D" id="3.90.1150.10">
    <property type="entry name" value="Aspartate Aminotransferase, domain 1"/>
    <property type="match status" value="1"/>
</dbReference>
<dbReference type="Pfam" id="PF00392">
    <property type="entry name" value="GntR"/>
    <property type="match status" value="1"/>
</dbReference>
<evidence type="ECO:0000313" key="9">
    <source>
        <dbReference type="Proteomes" id="UP000051733"/>
    </source>
</evidence>
<keyword evidence="9" id="KW-1185">Reference proteome</keyword>
<accession>A0A0R2A2X2</accession>
<dbReference type="RefSeq" id="WP_057779196.1">
    <property type="nucleotide sequence ID" value="NZ_AYYY01000029.1"/>
</dbReference>
<dbReference type="InterPro" id="IPR036390">
    <property type="entry name" value="WH_DNA-bd_sf"/>
</dbReference>
<dbReference type="GO" id="GO:0030170">
    <property type="term" value="F:pyridoxal phosphate binding"/>
    <property type="evidence" value="ECO:0007669"/>
    <property type="project" value="InterPro"/>
</dbReference>
<organism evidence="8 9">
    <name type="scientific">Paucilactobacillus vaccinostercus DSM 20634</name>
    <dbReference type="NCBI Taxonomy" id="1423813"/>
    <lineage>
        <taxon>Bacteria</taxon>
        <taxon>Bacillati</taxon>
        <taxon>Bacillota</taxon>
        <taxon>Bacilli</taxon>
        <taxon>Lactobacillales</taxon>
        <taxon>Lactobacillaceae</taxon>
        <taxon>Paucilactobacillus</taxon>
    </lineage>
</organism>
<dbReference type="PRINTS" id="PR00035">
    <property type="entry name" value="HTHGNTR"/>
</dbReference>